<keyword evidence="2" id="KW-1185">Reference proteome</keyword>
<evidence type="ECO:0000313" key="1">
    <source>
        <dbReference type="EMBL" id="GBM80192.1"/>
    </source>
</evidence>
<sequence>MVGDIHPEITALEFALQLQQKIANKLSQRSDTHVQEGDRTPIGKHVERPLFLC</sequence>
<comment type="caution">
    <text evidence="1">The sequence shown here is derived from an EMBL/GenBank/DDBJ whole genome shotgun (WGS) entry which is preliminary data.</text>
</comment>
<organism evidence="1 2">
    <name type="scientific">Araneus ventricosus</name>
    <name type="common">Orbweaver spider</name>
    <name type="synonym">Epeira ventricosa</name>
    <dbReference type="NCBI Taxonomy" id="182803"/>
    <lineage>
        <taxon>Eukaryota</taxon>
        <taxon>Metazoa</taxon>
        <taxon>Ecdysozoa</taxon>
        <taxon>Arthropoda</taxon>
        <taxon>Chelicerata</taxon>
        <taxon>Arachnida</taxon>
        <taxon>Araneae</taxon>
        <taxon>Araneomorphae</taxon>
        <taxon>Entelegynae</taxon>
        <taxon>Araneoidea</taxon>
        <taxon>Araneidae</taxon>
        <taxon>Araneus</taxon>
    </lineage>
</organism>
<evidence type="ECO:0000313" key="2">
    <source>
        <dbReference type="Proteomes" id="UP000499080"/>
    </source>
</evidence>
<dbReference type="Proteomes" id="UP000499080">
    <property type="component" value="Unassembled WGS sequence"/>
</dbReference>
<proteinExistence type="predicted"/>
<accession>A0A4Y2ITE2</accession>
<protein>
    <submittedName>
        <fullName evidence="1">Uncharacterized protein</fullName>
    </submittedName>
</protein>
<feature type="non-terminal residue" evidence="1">
    <location>
        <position position="53"/>
    </location>
</feature>
<gene>
    <name evidence="1" type="ORF">AVEN_164400_1</name>
</gene>
<dbReference type="EMBL" id="BGPR01187042">
    <property type="protein sequence ID" value="GBM80192.1"/>
    <property type="molecule type" value="Genomic_DNA"/>
</dbReference>
<dbReference type="AlphaFoldDB" id="A0A4Y2ITE2"/>
<name>A0A4Y2ITE2_ARAVE</name>
<reference evidence="1 2" key="1">
    <citation type="journal article" date="2019" name="Sci. Rep.">
        <title>Orb-weaving spider Araneus ventricosus genome elucidates the spidroin gene catalogue.</title>
        <authorList>
            <person name="Kono N."/>
            <person name="Nakamura H."/>
            <person name="Ohtoshi R."/>
            <person name="Moran D.A.P."/>
            <person name="Shinohara A."/>
            <person name="Yoshida Y."/>
            <person name="Fujiwara M."/>
            <person name="Mori M."/>
            <person name="Tomita M."/>
            <person name="Arakawa K."/>
        </authorList>
    </citation>
    <scope>NUCLEOTIDE SEQUENCE [LARGE SCALE GENOMIC DNA]</scope>
</reference>